<dbReference type="RefSeq" id="WP_027951424.1">
    <property type="nucleotide sequence ID" value="NZ_JADU01000001.1"/>
</dbReference>
<gene>
    <name evidence="2" type="ORF">ACFFK8_09240</name>
</gene>
<comment type="caution">
    <text evidence="2">The sequence shown here is derived from an EMBL/GenBank/DDBJ whole genome shotgun (WGS) entry which is preliminary data.</text>
</comment>
<accession>A0ABV5ZKQ7</accession>
<dbReference type="EMBL" id="JBHLZF010000002">
    <property type="protein sequence ID" value="MFB9897977.1"/>
    <property type="molecule type" value="Genomic_DNA"/>
</dbReference>
<keyword evidence="3" id="KW-1185">Reference proteome</keyword>
<evidence type="ECO:0000256" key="1">
    <source>
        <dbReference type="SAM" id="Coils"/>
    </source>
</evidence>
<sequence length="675" mass="77791">MKDSCYFANLNGNGQSMKHNSKISVLKHLPQSVLRECWRKTVFLALLAMLGVVPGMANEKVYLHIDQDAYFLGETMWFAAYVSDARTNRPSKLSKVLYVELLEPEGSVLKTVVCKIEDGRASGCMALDPAMLSGLFEVRAYTRFMCNWEENCYSRVIPIFDQVVGGNYENRVINKRTRPAWDIKKKVRKQREAKKAQAEIETKEDREVLLKEAKANAPVMMALDSAPSRVNPFDRVRLHFHGEPHQTFSLSVSDGAGRVMTNRHADIAKDFIQNTQWILSERISEQKRPDKMLLPEYGISLRGTLMKAESYEPCLENKVIPVANENVLMDFVNDSVTAQNVCFTSEQGGFAYNFGEVYGDGVARLRCQYNRNEPRAMRIDKWFSPKPKEYGQEDYDLLLHSHPDAGTSEMSWDDSTHFMDKVVVKEKKRNYGWKPLYRSLRHIDLLEEMEWQIDNLEEAATSYVTGKEYFSLVTGVLEHYHLPFTAFRLLFLHEPYGGDSSLPKKYSLQDHPLFKFIGKYKELVIRTDKEICNSFSYANRPAETQGRNNNMDGTQWATYHGMFKQGERVPSMIWCVIPYEENKIPFVNKSPDVRYTKIHGYDYPRSFVVPNYSENHPLEDNRRTLYWNPQVTTDAEGNATVEFYNNSTCREIRVYAEGITLDGRAIRCEKLVGGQ</sequence>
<proteinExistence type="predicted"/>
<reference evidence="2 3" key="1">
    <citation type="submission" date="2024-09" db="EMBL/GenBank/DDBJ databases">
        <authorList>
            <person name="Sun Q."/>
            <person name="Mori K."/>
        </authorList>
    </citation>
    <scope>NUCLEOTIDE SEQUENCE [LARGE SCALE GENOMIC DNA]</scope>
    <source>
        <strain evidence="2 3">ATCC 51272</strain>
    </source>
</reference>
<evidence type="ECO:0000313" key="3">
    <source>
        <dbReference type="Proteomes" id="UP001589688"/>
    </source>
</evidence>
<dbReference type="Proteomes" id="UP001589688">
    <property type="component" value="Unassembled WGS sequence"/>
</dbReference>
<keyword evidence="1" id="KW-0175">Coiled coil</keyword>
<name>A0ABV5ZKQ7_9BACT</name>
<protein>
    <submittedName>
        <fullName evidence="2">Uncharacterized protein</fullName>
    </submittedName>
</protein>
<feature type="coiled-coil region" evidence="1">
    <location>
        <begin position="184"/>
        <end position="213"/>
    </location>
</feature>
<organism evidence="2 3">
    <name type="scientific">Hallella seregens ATCC 51272</name>
    <dbReference type="NCBI Taxonomy" id="1336250"/>
    <lineage>
        <taxon>Bacteria</taxon>
        <taxon>Pseudomonadati</taxon>
        <taxon>Bacteroidota</taxon>
        <taxon>Bacteroidia</taxon>
        <taxon>Bacteroidales</taxon>
        <taxon>Prevotellaceae</taxon>
        <taxon>Hallella</taxon>
    </lineage>
</organism>
<evidence type="ECO:0000313" key="2">
    <source>
        <dbReference type="EMBL" id="MFB9897977.1"/>
    </source>
</evidence>